<comment type="function">
    <text evidence="1">Plays a role in nonsense-mediated mRNA decay.</text>
</comment>
<keyword evidence="1" id="KW-0539">Nucleus</keyword>
<name>A0A3N2PVH0_SODAK</name>
<feature type="domain" description="Telomerase activating protein Est1-like N-terminal" evidence="4">
    <location>
        <begin position="80"/>
        <end position="196"/>
    </location>
</feature>
<feature type="domain" description="DNA/RNA-binding" evidence="3">
    <location>
        <begin position="207"/>
        <end position="497"/>
    </location>
</feature>
<keyword evidence="1" id="KW-0866">Nonsense-mediated mRNA decay</keyword>
<dbReference type="Pfam" id="PF10373">
    <property type="entry name" value="EST1_DNA_bind"/>
    <property type="match status" value="1"/>
</dbReference>
<feature type="region of interest" description="Disordered" evidence="2">
    <location>
        <begin position="570"/>
        <end position="672"/>
    </location>
</feature>
<dbReference type="RefSeq" id="XP_028466309.1">
    <property type="nucleotide sequence ID" value="XM_028606952.1"/>
</dbReference>
<dbReference type="SUPFAM" id="SSF48452">
    <property type="entry name" value="TPR-like"/>
    <property type="match status" value="1"/>
</dbReference>
<feature type="compositionally biased region" description="Polar residues" evidence="2">
    <location>
        <begin position="637"/>
        <end position="648"/>
    </location>
</feature>
<proteinExistence type="predicted"/>
<dbReference type="InterPro" id="IPR045153">
    <property type="entry name" value="Est1/Ebs1-like"/>
</dbReference>
<evidence type="ECO:0000256" key="2">
    <source>
        <dbReference type="SAM" id="MobiDB-lite"/>
    </source>
</evidence>
<dbReference type="Gene3D" id="1.25.40.10">
    <property type="entry name" value="Tetratricopeptide repeat domain"/>
    <property type="match status" value="1"/>
</dbReference>
<evidence type="ECO:0000259" key="4">
    <source>
        <dbReference type="Pfam" id="PF10374"/>
    </source>
</evidence>
<feature type="region of interest" description="Disordered" evidence="2">
    <location>
        <begin position="832"/>
        <end position="867"/>
    </location>
</feature>
<protein>
    <recommendedName>
        <fullName evidence="1">Nonsense-mediated mRNA decay factor</fullName>
    </recommendedName>
</protein>
<dbReference type="InterPro" id="IPR018834">
    <property type="entry name" value="DNA/RNA-bd_Est1-type"/>
</dbReference>
<feature type="region of interest" description="Disordered" evidence="2">
    <location>
        <begin position="781"/>
        <end position="806"/>
    </location>
</feature>
<feature type="region of interest" description="Disordered" evidence="2">
    <location>
        <begin position="693"/>
        <end position="714"/>
    </location>
</feature>
<sequence length="967" mass="106699">MAEQANAALQAENAPAAKHYWGKAQKCRKALLRELESLREDKNVSGLGRYEQLEKFIAEFRLGCVQTIFLNYEYSVKEGVEDTLWQAHSLVHAEYRNTLERVRSIPQLAVFKNKLEKSYLDFLKVSQRFYEGFVQRLATIYDVPELRLASKSIDSRELAEKNPVRDVSESTRQSLVLSCSMTLIHIGDLLRYRCQARHHKKRSYRSALTYYSLSHDLNPGSGHAHHQMAIVYLDEKKHFEIVYHFFMSLAVAQPHPRALRNLESELKSLLAASGASTSTSRRSGPPNIHEPFMNWFVRLHAFFHQGEKFSQQGELENEVLHRLDMSVRAPDTTAMLMKMVLVNIAAYYVAKSRLSGTGPAAKYTAMLLRFNVLFFRTLARALLNELKTLQEQRVEWDETNKNDDTSVATEGRPNSTPAQLRLLPLVRLYASWLVGHRSDVGAAAAEDTKLVVQEQGKTFAACLTLLVEAYASEALKIAPYLLPEDHMALGLLPLNSPALPDSCRLSYDQEKGREKPVCDLYTDKRSEGFADSVARVLDIMHCGYFLSGDPTLPFALDESNLEFTYQTESPVPQLVTTPRLENTNLNHTPKAQAARPGTRDEHRSPRAGRAGGPHTVPAAHEDLVSGGETAHEAALSPNRSLRSSSTGPVAQGFDSLPSGEALPRTTVSQDGMDYDFTENTAVMNMVHEFLTPPVARSNQPQGRSAQGREDTSYGMHSTTANEVFGTLPARNTPTLGSPSAFPGLPWGMVYTPTPNRSMAERSPSTSSAYMAAAAQNASRVNAASSDVSNRQGPAAPFFPAPSSTSQQYPQYTTAYSADDLLDAHRAQLLQAFGGRASRSRPTSRDYSASGHDPGRSSQAAPATGNQEELAPRHVLPESGYLASSTTSAFSHPSSLFQGTPYDGQVNPYGVPMHNAYQGAEYPSRGDALAYDATSTNGGYVNSYGGQVLPQASRDDNLQRQRTMHSIP</sequence>
<evidence type="ECO:0000256" key="1">
    <source>
        <dbReference type="RuleBase" id="RU369098"/>
    </source>
</evidence>
<evidence type="ECO:0000313" key="5">
    <source>
        <dbReference type="EMBL" id="ROT38503.1"/>
    </source>
</evidence>
<evidence type="ECO:0000313" key="6">
    <source>
        <dbReference type="Proteomes" id="UP000272025"/>
    </source>
</evidence>
<dbReference type="Proteomes" id="UP000272025">
    <property type="component" value="Unassembled WGS sequence"/>
</dbReference>
<organism evidence="5 6">
    <name type="scientific">Sodiomyces alkalinus (strain CBS 110278 / VKM F-3762 / F11)</name>
    <name type="common">Alkaliphilic filamentous fungus</name>
    <dbReference type="NCBI Taxonomy" id="1314773"/>
    <lineage>
        <taxon>Eukaryota</taxon>
        <taxon>Fungi</taxon>
        <taxon>Dikarya</taxon>
        <taxon>Ascomycota</taxon>
        <taxon>Pezizomycotina</taxon>
        <taxon>Sordariomycetes</taxon>
        <taxon>Hypocreomycetidae</taxon>
        <taxon>Glomerellales</taxon>
        <taxon>Plectosphaerellaceae</taxon>
        <taxon>Sodiomyces</taxon>
    </lineage>
</organism>
<dbReference type="PANTHER" id="PTHR15696">
    <property type="entry name" value="SMG-7 SUPPRESSOR WITH MORPHOLOGICAL EFFECT ON GENITALIA PROTEIN 7"/>
    <property type="match status" value="1"/>
</dbReference>
<dbReference type="GO" id="GO:0005634">
    <property type="term" value="C:nucleus"/>
    <property type="evidence" value="ECO:0007669"/>
    <property type="project" value="UniProtKB-SubCell"/>
</dbReference>
<dbReference type="EMBL" id="ML119055">
    <property type="protein sequence ID" value="ROT38503.1"/>
    <property type="molecule type" value="Genomic_DNA"/>
</dbReference>
<dbReference type="AlphaFoldDB" id="A0A3N2PVH0"/>
<dbReference type="STRING" id="1314773.A0A3N2PVH0"/>
<gene>
    <name evidence="5" type="ORF">SODALDRAFT_163732</name>
</gene>
<feature type="compositionally biased region" description="Polar residues" evidence="2">
    <location>
        <begin position="570"/>
        <end position="589"/>
    </location>
</feature>
<dbReference type="GO" id="GO:0000184">
    <property type="term" value="P:nuclear-transcribed mRNA catabolic process, nonsense-mediated decay"/>
    <property type="evidence" value="ECO:0007669"/>
    <property type="project" value="UniProtKB-KW"/>
</dbReference>
<dbReference type="GeneID" id="39575430"/>
<evidence type="ECO:0000259" key="3">
    <source>
        <dbReference type="Pfam" id="PF10373"/>
    </source>
</evidence>
<dbReference type="OrthoDB" id="69928at2759"/>
<comment type="subcellular location">
    <subcellularLocation>
        <location evidence="1">Nucleus</location>
    </subcellularLocation>
</comment>
<dbReference type="Pfam" id="PF10374">
    <property type="entry name" value="EST1"/>
    <property type="match status" value="1"/>
</dbReference>
<accession>A0A3N2PVH0</accession>
<dbReference type="PANTHER" id="PTHR15696:SF36">
    <property type="entry name" value="NONSENSE-MEDIATED MRNA DECAY FACTOR"/>
    <property type="match status" value="1"/>
</dbReference>
<dbReference type="InterPro" id="IPR011990">
    <property type="entry name" value="TPR-like_helical_dom_sf"/>
</dbReference>
<reference evidence="5 6" key="1">
    <citation type="journal article" date="2018" name="Mol. Ecol.">
        <title>The obligate alkalophilic soda-lake fungus Sodiomyces alkalinus has shifted to a protein diet.</title>
        <authorList>
            <person name="Grum-Grzhimaylo A.A."/>
            <person name="Falkoski D.L."/>
            <person name="van den Heuvel J."/>
            <person name="Valero-Jimenez C.A."/>
            <person name="Min B."/>
            <person name="Choi I.G."/>
            <person name="Lipzen A."/>
            <person name="Daum C.G."/>
            <person name="Aanen D.K."/>
            <person name="Tsang A."/>
            <person name="Henrissat B."/>
            <person name="Bilanenko E.N."/>
            <person name="de Vries R.P."/>
            <person name="van Kan J.A.L."/>
            <person name="Grigoriev I.V."/>
            <person name="Debets A.J.M."/>
        </authorList>
    </citation>
    <scope>NUCLEOTIDE SEQUENCE [LARGE SCALE GENOMIC DNA]</scope>
    <source>
        <strain evidence="5 6">F11</strain>
    </source>
</reference>
<feature type="compositionally biased region" description="Polar residues" evidence="2">
    <location>
        <begin position="855"/>
        <end position="866"/>
    </location>
</feature>
<keyword evidence="6" id="KW-1185">Reference proteome</keyword>
<dbReference type="InterPro" id="IPR019458">
    <property type="entry name" value="Est1-like_N"/>
</dbReference>